<accession>M7B9W5</accession>
<reference evidence="4" key="1">
    <citation type="journal article" date="2013" name="Nat. Genet.">
        <title>The draft genomes of soft-shell turtle and green sea turtle yield insights into the development and evolution of the turtle-specific body plan.</title>
        <authorList>
            <person name="Wang Z."/>
            <person name="Pascual-Anaya J."/>
            <person name="Zadissa A."/>
            <person name="Li W."/>
            <person name="Niimura Y."/>
            <person name="Huang Z."/>
            <person name="Li C."/>
            <person name="White S."/>
            <person name="Xiong Z."/>
            <person name="Fang D."/>
            <person name="Wang B."/>
            <person name="Ming Y."/>
            <person name="Chen Y."/>
            <person name="Zheng Y."/>
            <person name="Kuraku S."/>
            <person name="Pignatelli M."/>
            <person name="Herrero J."/>
            <person name="Beal K."/>
            <person name="Nozawa M."/>
            <person name="Li Q."/>
            <person name="Wang J."/>
            <person name="Zhang H."/>
            <person name="Yu L."/>
            <person name="Shigenobu S."/>
            <person name="Wang J."/>
            <person name="Liu J."/>
            <person name="Flicek P."/>
            <person name="Searle S."/>
            <person name="Wang J."/>
            <person name="Kuratani S."/>
            <person name="Yin Y."/>
            <person name="Aken B."/>
            <person name="Zhang G."/>
            <person name="Irie N."/>
        </authorList>
    </citation>
    <scope>NUCLEOTIDE SEQUENCE [LARGE SCALE GENOMIC DNA]</scope>
</reference>
<protein>
    <recommendedName>
        <fullName evidence="2">Myb/SANT-like DNA-binding domain-containing protein</fullName>
    </recommendedName>
</protein>
<dbReference type="EMBL" id="KB559790">
    <property type="protein sequence ID" value="EMP28953.1"/>
    <property type="molecule type" value="Genomic_DNA"/>
</dbReference>
<feature type="compositionally biased region" description="Polar residues" evidence="1">
    <location>
        <begin position="102"/>
        <end position="117"/>
    </location>
</feature>
<proteinExistence type="predicted"/>
<feature type="domain" description="Myb/SANT-like DNA-binding" evidence="2">
    <location>
        <begin position="16"/>
        <end position="61"/>
    </location>
</feature>
<dbReference type="AlphaFoldDB" id="M7B9W5"/>
<evidence type="ECO:0000256" key="1">
    <source>
        <dbReference type="SAM" id="MobiDB-lite"/>
    </source>
</evidence>
<feature type="region of interest" description="Disordered" evidence="1">
    <location>
        <begin position="66"/>
        <end position="157"/>
    </location>
</feature>
<dbReference type="Proteomes" id="UP000031443">
    <property type="component" value="Unassembled WGS sequence"/>
</dbReference>
<feature type="compositionally biased region" description="Polar residues" evidence="1">
    <location>
        <begin position="66"/>
        <end position="84"/>
    </location>
</feature>
<evidence type="ECO:0000259" key="2">
    <source>
        <dbReference type="Pfam" id="PF13837"/>
    </source>
</evidence>
<keyword evidence="4" id="KW-1185">Reference proteome</keyword>
<organism evidence="3 4">
    <name type="scientific">Chelonia mydas</name>
    <name type="common">Green sea-turtle</name>
    <name type="synonym">Chelonia agassizi</name>
    <dbReference type="NCBI Taxonomy" id="8469"/>
    <lineage>
        <taxon>Eukaryota</taxon>
        <taxon>Metazoa</taxon>
        <taxon>Chordata</taxon>
        <taxon>Craniata</taxon>
        <taxon>Vertebrata</taxon>
        <taxon>Euteleostomi</taxon>
        <taxon>Archelosauria</taxon>
        <taxon>Testudinata</taxon>
        <taxon>Testudines</taxon>
        <taxon>Cryptodira</taxon>
        <taxon>Durocryptodira</taxon>
        <taxon>Americhelydia</taxon>
        <taxon>Chelonioidea</taxon>
        <taxon>Cheloniidae</taxon>
        <taxon>Chelonia</taxon>
    </lineage>
</organism>
<gene>
    <name evidence="3" type="ORF">UY3_13983</name>
</gene>
<sequence>MLTSMPKSYRAGGRGGYTRDTQQCCVKIKELRQAYQKTREVNSHPGAKPQTCHFYEQLHAILGGDHTSTPTLSVDTSQGTQVAMDNNEEDIVDEEEEEEKNAQQASGGSVLPNSQDLFLTLEPIPSQDPLVRDCGGRKGTSGLSVYTPYEKSHAIGP</sequence>
<evidence type="ECO:0000313" key="3">
    <source>
        <dbReference type="EMBL" id="EMP28953.1"/>
    </source>
</evidence>
<name>M7B9W5_CHEMY</name>
<dbReference type="PANTHER" id="PTHR47595">
    <property type="entry name" value="HEAT SHOCK 70 KDA PROTEIN 14"/>
    <property type="match status" value="1"/>
</dbReference>
<feature type="compositionally biased region" description="Acidic residues" evidence="1">
    <location>
        <begin position="86"/>
        <end position="99"/>
    </location>
</feature>
<dbReference type="PANTHER" id="PTHR47595:SF1">
    <property type="entry name" value="MYB_SANT-LIKE DNA-BINDING DOMAIN-CONTAINING PROTEIN"/>
    <property type="match status" value="1"/>
</dbReference>
<evidence type="ECO:0000313" key="4">
    <source>
        <dbReference type="Proteomes" id="UP000031443"/>
    </source>
</evidence>
<dbReference type="InterPro" id="IPR044822">
    <property type="entry name" value="Myb_DNA-bind_4"/>
</dbReference>
<dbReference type="Pfam" id="PF13837">
    <property type="entry name" value="Myb_DNA-bind_4"/>
    <property type="match status" value="1"/>
</dbReference>